<accession>A0AC35GUT3</accession>
<dbReference type="Proteomes" id="UP000887580">
    <property type="component" value="Unplaced"/>
</dbReference>
<name>A0AC35GUT3_9BILA</name>
<sequence>LLPPFTRAYINFFRLTFRALGRNHKYRIPRVRVSSKLIVKIPQYPIKTSPSSAEASLKHVLSNKVSFKNPIYSILRANPFPEVTDLICRLPLPTLFYRPEAIHLENLMRNKVRLWNTLLGIPRIFKGHI</sequence>
<organism evidence="1 2">
    <name type="scientific">Panagrolaimus sp. PS1159</name>
    <dbReference type="NCBI Taxonomy" id="55785"/>
    <lineage>
        <taxon>Eukaryota</taxon>
        <taxon>Metazoa</taxon>
        <taxon>Ecdysozoa</taxon>
        <taxon>Nematoda</taxon>
        <taxon>Chromadorea</taxon>
        <taxon>Rhabditida</taxon>
        <taxon>Tylenchina</taxon>
        <taxon>Panagrolaimomorpha</taxon>
        <taxon>Panagrolaimoidea</taxon>
        <taxon>Panagrolaimidae</taxon>
        <taxon>Panagrolaimus</taxon>
    </lineage>
</organism>
<evidence type="ECO:0000313" key="2">
    <source>
        <dbReference type="WBParaSite" id="PS1159_v2.g8938.t1"/>
    </source>
</evidence>
<reference evidence="2" key="1">
    <citation type="submission" date="2022-11" db="UniProtKB">
        <authorList>
            <consortium name="WormBaseParasite"/>
        </authorList>
    </citation>
    <scope>IDENTIFICATION</scope>
</reference>
<dbReference type="WBParaSite" id="PS1159_v2.g8938.t1">
    <property type="protein sequence ID" value="PS1159_v2.g8938.t1"/>
    <property type="gene ID" value="PS1159_v2.g8938"/>
</dbReference>
<protein>
    <submittedName>
        <fullName evidence="2">Maturase K</fullName>
    </submittedName>
</protein>
<evidence type="ECO:0000313" key="1">
    <source>
        <dbReference type="Proteomes" id="UP000887580"/>
    </source>
</evidence>
<proteinExistence type="predicted"/>